<dbReference type="InterPro" id="IPR032701">
    <property type="entry name" value="Prok-E2_B_dom"/>
</dbReference>
<proteinExistence type="predicted"/>
<sequence length="119" mass="13020">MSALGETLRALRARGFTPVAAKLPVRVFKGGLACKKGDVSVKLTIKDWDFLSYPAICILDRPDFLPELMPHIDVLGNLCYFAPGSVTLDRYDPATAVLQCLNQATAILDRIATEPSTRQ</sequence>
<accession>A0AAE8KX67</accession>
<dbReference type="EMBL" id="LT629801">
    <property type="protein sequence ID" value="SDU86042.1"/>
    <property type="molecule type" value="Genomic_DNA"/>
</dbReference>
<dbReference type="Pfam" id="PF14461">
    <property type="entry name" value="Prok-E2_B"/>
    <property type="match status" value="1"/>
</dbReference>
<dbReference type="RefSeq" id="WP_083377771.1">
    <property type="nucleotide sequence ID" value="NZ_LT629801.1"/>
</dbReference>
<evidence type="ECO:0000259" key="1">
    <source>
        <dbReference type="Pfam" id="PF14461"/>
    </source>
</evidence>
<evidence type="ECO:0000313" key="3">
    <source>
        <dbReference type="Proteomes" id="UP000182085"/>
    </source>
</evidence>
<feature type="domain" description="Prokaryotic E2 family B" evidence="1">
    <location>
        <begin position="34"/>
        <end position="110"/>
    </location>
</feature>
<protein>
    <submittedName>
        <fullName evidence="2">E2 family protein B</fullName>
    </submittedName>
</protein>
<evidence type="ECO:0000313" key="2">
    <source>
        <dbReference type="EMBL" id="SDU86042.1"/>
    </source>
</evidence>
<organism evidence="2 3">
    <name type="scientific">Pseudomonas rhodesiae</name>
    <dbReference type="NCBI Taxonomy" id="76760"/>
    <lineage>
        <taxon>Bacteria</taxon>
        <taxon>Pseudomonadati</taxon>
        <taxon>Pseudomonadota</taxon>
        <taxon>Gammaproteobacteria</taxon>
        <taxon>Pseudomonadales</taxon>
        <taxon>Pseudomonadaceae</taxon>
        <taxon>Pseudomonas</taxon>
    </lineage>
</organism>
<keyword evidence="3" id="KW-1185">Reference proteome</keyword>
<dbReference type="AlphaFoldDB" id="A0AAE8KX67"/>
<reference evidence="2 3" key="1">
    <citation type="submission" date="2016-10" db="EMBL/GenBank/DDBJ databases">
        <authorList>
            <person name="Varghese N."/>
            <person name="Submissions S."/>
        </authorList>
    </citation>
    <scope>NUCLEOTIDE SEQUENCE [LARGE SCALE GENOMIC DNA]</scope>
    <source>
        <strain evidence="2 3">BS2777</strain>
    </source>
</reference>
<name>A0AAE8KX67_9PSED</name>
<gene>
    <name evidence="2" type="ORF">SAMN04490209_0006</name>
</gene>
<dbReference type="Proteomes" id="UP000182085">
    <property type="component" value="Chromosome I"/>
</dbReference>